<dbReference type="InterPro" id="IPR027417">
    <property type="entry name" value="P-loop_NTPase"/>
</dbReference>
<comment type="caution">
    <text evidence="4">The sequence shown here is derived from an EMBL/GenBank/DDBJ whole genome shotgun (WGS) entry which is preliminary data.</text>
</comment>
<feature type="domain" description="Nephrocystin 3-like N-terminal" evidence="3">
    <location>
        <begin position="91"/>
        <end position="242"/>
    </location>
</feature>
<accession>A0A8H6MCU5</accession>
<dbReference type="EMBL" id="JACGCI010000012">
    <property type="protein sequence ID" value="KAF6760446.1"/>
    <property type="molecule type" value="Genomic_DNA"/>
</dbReference>
<dbReference type="SUPFAM" id="SSF52540">
    <property type="entry name" value="P-loop containing nucleoside triphosphate hydrolases"/>
    <property type="match status" value="1"/>
</dbReference>
<evidence type="ECO:0000259" key="3">
    <source>
        <dbReference type="Pfam" id="PF24883"/>
    </source>
</evidence>
<organism evidence="4 5">
    <name type="scientific">Ephemerocybe angulata</name>
    <dbReference type="NCBI Taxonomy" id="980116"/>
    <lineage>
        <taxon>Eukaryota</taxon>
        <taxon>Fungi</taxon>
        <taxon>Dikarya</taxon>
        <taxon>Basidiomycota</taxon>
        <taxon>Agaricomycotina</taxon>
        <taxon>Agaricomycetes</taxon>
        <taxon>Agaricomycetidae</taxon>
        <taxon>Agaricales</taxon>
        <taxon>Agaricineae</taxon>
        <taxon>Psathyrellaceae</taxon>
        <taxon>Ephemerocybe</taxon>
    </lineage>
</organism>
<evidence type="ECO:0000313" key="4">
    <source>
        <dbReference type="EMBL" id="KAF6760446.1"/>
    </source>
</evidence>
<keyword evidence="5" id="KW-1185">Reference proteome</keyword>
<dbReference type="InterPro" id="IPR056884">
    <property type="entry name" value="NPHP3-like_N"/>
</dbReference>
<reference evidence="4 5" key="1">
    <citation type="submission" date="2020-07" db="EMBL/GenBank/DDBJ databases">
        <title>Comparative genomics of pyrophilous fungi reveals a link between fire events and developmental genes.</title>
        <authorList>
            <consortium name="DOE Joint Genome Institute"/>
            <person name="Steindorff A.S."/>
            <person name="Carver A."/>
            <person name="Calhoun S."/>
            <person name="Stillman K."/>
            <person name="Liu H."/>
            <person name="Lipzen A."/>
            <person name="Pangilinan J."/>
            <person name="Labutti K."/>
            <person name="Bruns T.D."/>
            <person name="Grigoriev I.V."/>
        </authorList>
    </citation>
    <scope>NUCLEOTIDE SEQUENCE [LARGE SCALE GENOMIC DNA]</scope>
    <source>
        <strain evidence="4 5">CBS 144469</strain>
    </source>
</reference>
<dbReference type="AlphaFoldDB" id="A0A8H6MCU5"/>
<dbReference type="PANTHER" id="PTHR10039:SF5">
    <property type="entry name" value="NACHT DOMAIN-CONTAINING PROTEIN"/>
    <property type="match status" value="1"/>
</dbReference>
<dbReference type="Proteomes" id="UP000521943">
    <property type="component" value="Unassembled WGS sequence"/>
</dbReference>
<dbReference type="OrthoDB" id="5967843at2759"/>
<dbReference type="Gene3D" id="3.40.50.300">
    <property type="entry name" value="P-loop containing nucleotide triphosphate hydrolases"/>
    <property type="match status" value="1"/>
</dbReference>
<sequence>MSIRDSSGFQIEDATFIQATNYNRSHCTIIQPTDFDNMKVLLELGAIAPEATHLSKTAAYAPKCKPGSRLEIIRDIQDWVTGACAMGNASGSDSQSILWFQGPAGAGKTCIMREVVDWSRNSQYLAASYFFSSRIPGLDKEDPFVMTVAHQLTTSIPPTEAHFLEGTSSYSAIRTLIHESLDSQLEKLIMAPMSSISLSRKMVVAVDGFDECRDPRERAHLLRLIRTLTTSIQRFVVIIASRPEFDIRTAFQTKPFVDITRFLRLQDYDGTSDIRDFFCDELCRIRETHPAKDSIPESWPTEATLNVLIDKSSGCYIYPATVIKHVDNPRRNPIVLLEEVISLSPTNASKNPLAELDLLYRIILHPPETDLALMMRILRCIMTATRGRYGNLRLEATPTHVDEFLCLSLGTTEMALCDLHSIVRMPTTARYGTITFHHRTVEDYLSSADRSQDLFERPSLTYLNLAACCEDHLRRWSEMPISYDTHVRSFSSQTWLVWLWKANPRLDTISQLLTKSSLALGWKHIIVHDGFVLPLQLPLQEVEFKENGMLLRRGRPSGDSCPHTSPTTCFRCPLEHFANSVGNAAATFARKHARRPWSTEGIFSMFAKFDEEVIGPSSSELLTAVTPTFRASGSGWSLPHFHSAQEPGTSLRVAFAGTGLRSGQESSSELEEPARGLQGITGSRSDRKRLRNNSEDLQDVTLPPIIDERRKKQRGDHIPGIEFMIKPQETSDSGRSTKSAVPWRPW</sequence>
<feature type="compositionally biased region" description="Polar residues" evidence="2">
    <location>
        <begin position="728"/>
        <end position="739"/>
    </location>
</feature>
<evidence type="ECO:0000256" key="1">
    <source>
        <dbReference type="ARBA" id="ARBA00022737"/>
    </source>
</evidence>
<feature type="region of interest" description="Disordered" evidence="2">
    <location>
        <begin position="659"/>
        <end position="746"/>
    </location>
</feature>
<evidence type="ECO:0000256" key="2">
    <source>
        <dbReference type="SAM" id="MobiDB-lite"/>
    </source>
</evidence>
<dbReference type="PANTHER" id="PTHR10039">
    <property type="entry name" value="AMELOGENIN"/>
    <property type="match status" value="1"/>
</dbReference>
<gene>
    <name evidence="4" type="ORF">DFP72DRAFT_882211</name>
</gene>
<proteinExistence type="predicted"/>
<dbReference type="Pfam" id="PF24883">
    <property type="entry name" value="NPHP3_N"/>
    <property type="match status" value="1"/>
</dbReference>
<feature type="compositionally biased region" description="Basic and acidic residues" evidence="2">
    <location>
        <begin position="706"/>
        <end position="719"/>
    </location>
</feature>
<protein>
    <recommendedName>
        <fullName evidence="3">Nephrocystin 3-like N-terminal domain-containing protein</fullName>
    </recommendedName>
</protein>
<name>A0A8H6MCU5_9AGAR</name>
<evidence type="ECO:0000313" key="5">
    <source>
        <dbReference type="Proteomes" id="UP000521943"/>
    </source>
</evidence>
<keyword evidence="1" id="KW-0677">Repeat</keyword>